<dbReference type="PANTHER" id="PTHR14226">
    <property type="entry name" value="NEUROPATHY TARGET ESTERASE/SWISS CHEESE D.MELANOGASTER"/>
    <property type="match status" value="1"/>
</dbReference>
<accession>A0A4R2LGS8</accession>
<dbReference type="InterPro" id="IPR002641">
    <property type="entry name" value="PNPLA_dom"/>
</dbReference>
<evidence type="ECO:0000256" key="3">
    <source>
        <dbReference type="ARBA" id="ARBA00023098"/>
    </source>
</evidence>
<comment type="caution">
    <text evidence="4">Lacks conserved residue(s) required for the propagation of feature annotation.</text>
</comment>
<dbReference type="RefSeq" id="WP_117316719.1">
    <property type="nucleotide sequence ID" value="NZ_QQSW01000006.1"/>
</dbReference>
<organism evidence="6 7">
    <name type="scientific">Chromatocurvus halotolerans</name>
    <dbReference type="NCBI Taxonomy" id="1132028"/>
    <lineage>
        <taxon>Bacteria</taxon>
        <taxon>Pseudomonadati</taxon>
        <taxon>Pseudomonadota</taxon>
        <taxon>Gammaproteobacteria</taxon>
        <taxon>Cellvibrionales</taxon>
        <taxon>Halieaceae</taxon>
        <taxon>Chromatocurvus</taxon>
    </lineage>
</organism>
<feature type="domain" description="PNPLA" evidence="5">
    <location>
        <begin position="10"/>
        <end position="171"/>
    </location>
</feature>
<dbReference type="GO" id="GO:0016042">
    <property type="term" value="P:lipid catabolic process"/>
    <property type="evidence" value="ECO:0007669"/>
    <property type="project" value="UniProtKB-UniRule"/>
</dbReference>
<evidence type="ECO:0000313" key="7">
    <source>
        <dbReference type="Proteomes" id="UP000294980"/>
    </source>
</evidence>
<keyword evidence="2 4" id="KW-0442">Lipid degradation</keyword>
<evidence type="ECO:0000256" key="4">
    <source>
        <dbReference type="PROSITE-ProRule" id="PRU01161"/>
    </source>
</evidence>
<dbReference type="Proteomes" id="UP000294980">
    <property type="component" value="Unassembled WGS sequence"/>
</dbReference>
<sequence length="290" mass="31101">MTDRKTPVSLVLGSGGARGLAHIGVIRALNDSGKYTIQAVSGSSIGALIGGLYAAGKLDIYEAWVAELSATNVWSLLDFSFTSTGLFQGDRLIDKLGDLVGNQRIEDLDIAFTAIASDIEHRREIWLDNGPLFEAIRASIAIPGFFTPVLRDGCTLVDGGLLSPLPIAPIKSIGASHLVVVSLNGAEKEPPRAADAAHDEDTEEGAPGWLQNVKERIGLASSAEDSDSAIEIISKSLEAMQDRIARYQMAAYWPDTLIEIPVNACDVLDFHRANEMIELGYQLGKQVIDT</sequence>
<feature type="active site" description="Proton acceptor" evidence="4">
    <location>
        <position position="158"/>
    </location>
</feature>
<dbReference type="PANTHER" id="PTHR14226:SF76">
    <property type="entry name" value="NTE FAMILY PROTEIN RSSA"/>
    <property type="match status" value="1"/>
</dbReference>
<gene>
    <name evidence="6" type="ORF">EV688_101342</name>
</gene>
<feature type="short sequence motif" description="DGA/G" evidence="4">
    <location>
        <begin position="158"/>
        <end position="160"/>
    </location>
</feature>
<protein>
    <submittedName>
        <fullName evidence="6">NTE family protein</fullName>
    </submittedName>
</protein>
<reference evidence="6 7" key="1">
    <citation type="submission" date="2019-03" db="EMBL/GenBank/DDBJ databases">
        <title>Genomic Encyclopedia of Type Strains, Phase IV (KMG-IV): sequencing the most valuable type-strain genomes for metagenomic binning, comparative biology and taxonomic classification.</title>
        <authorList>
            <person name="Goeker M."/>
        </authorList>
    </citation>
    <scope>NUCLEOTIDE SEQUENCE [LARGE SCALE GENOMIC DNA]</scope>
    <source>
        <strain evidence="6 7">DSM 23344</strain>
    </source>
</reference>
<dbReference type="PROSITE" id="PS51635">
    <property type="entry name" value="PNPLA"/>
    <property type="match status" value="1"/>
</dbReference>
<comment type="caution">
    <text evidence="6">The sequence shown here is derived from an EMBL/GenBank/DDBJ whole genome shotgun (WGS) entry which is preliminary data.</text>
</comment>
<evidence type="ECO:0000256" key="2">
    <source>
        <dbReference type="ARBA" id="ARBA00022963"/>
    </source>
</evidence>
<keyword evidence="1 4" id="KW-0378">Hydrolase</keyword>
<dbReference type="GO" id="GO:0016787">
    <property type="term" value="F:hydrolase activity"/>
    <property type="evidence" value="ECO:0007669"/>
    <property type="project" value="UniProtKB-UniRule"/>
</dbReference>
<dbReference type="EMBL" id="SLWX01000001">
    <property type="protein sequence ID" value="TCO78525.1"/>
    <property type="molecule type" value="Genomic_DNA"/>
</dbReference>
<evidence type="ECO:0000313" key="6">
    <source>
        <dbReference type="EMBL" id="TCO78525.1"/>
    </source>
</evidence>
<dbReference type="Gene3D" id="3.40.1090.10">
    <property type="entry name" value="Cytosolic phospholipase A2 catalytic domain"/>
    <property type="match status" value="1"/>
</dbReference>
<evidence type="ECO:0000256" key="1">
    <source>
        <dbReference type="ARBA" id="ARBA00022801"/>
    </source>
</evidence>
<feature type="active site" description="Nucleophile" evidence="4">
    <location>
        <position position="44"/>
    </location>
</feature>
<dbReference type="SUPFAM" id="SSF52151">
    <property type="entry name" value="FabD/lysophospholipase-like"/>
    <property type="match status" value="1"/>
</dbReference>
<keyword evidence="3 4" id="KW-0443">Lipid metabolism</keyword>
<dbReference type="InterPro" id="IPR016035">
    <property type="entry name" value="Acyl_Trfase/lysoPLipase"/>
</dbReference>
<dbReference type="OrthoDB" id="5290098at2"/>
<dbReference type="Pfam" id="PF01734">
    <property type="entry name" value="Patatin"/>
    <property type="match status" value="1"/>
</dbReference>
<evidence type="ECO:0000259" key="5">
    <source>
        <dbReference type="PROSITE" id="PS51635"/>
    </source>
</evidence>
<proteinExistence type="predicted"/>
<dbReference type="InterPro" id="IPR050301">
    <property type="entry name" value="NTE"/>
</dbReference>
<dbReference type="AlphaFoldDB" id="A0A4R2LGS8"/>
<keyword evidence="7" id="KW-1185">Reference proteome</keyword>
<name>A0A4R2LGS8_9GAMM</name>
<feature type="short sequence motif" description="GXSXG" evidence="4">
    <location>
        <begin position="42"/>
        <end position="46"/>
    </location>
</feature>